<comment type="similarity">
    <text evidence="2">Belongs to the bacterial sugar transferase family.</text>
</comment>
<dbReference type="PANTHER" id="PTHR30576:SF10">
    <property type="entry name" value="SLL5057 PROTEIN"/>
    <property type="match status" value="1"/>
</dbReference>
<dbReference type="EMBL" id="JADMLG010000001">
    <property type="protein sequence ID" value="MBH0774736.1"/>
    <property type="molecule type" value="Genomic_DNA"/>
</dbReference>
<evidence type="ECO:0000256" key="7">
    <source>
        <dbReference type="SAM" id="Phobius"/>
    </source>
</evidence>
<keyword evidence="4 7" id="KW-0812">Transmembrane</keyword>
<organism evidence="9 10">
    <name type="scientific">Nocardia bovistercoris</name>
    <dbReference type="NCBI Taxonomy" id="2785916"/>
    <lineage>
        <taxon>Bacteria</taxon>
        <taxon>Bacillati</taxon>
        <taxon>Actinomycetota</taxon>
        <taxon>Actinomycetes</taxon>
        <taxon>Mycobacteriales</taxon>
        <taxon>Nocardiaceae</taxon>
        <taxon>Nocardia</taxon>
    </lineage>
</organism>
<evidence type="ECO:0000313" key="10">
    <source>
        <dbReference type="Proteomes" id="UP000655751"/>
    </source>
</evidence>
<dbReference type="Gene3D" id="3.40.50.720">
    <property type="entry name" value="NAD(P)-binding Rossmann-like Domain"/>
    <property type="match status" value="1"/>
</dbReference>
<keyword evidence="5 7" id="KW-1133">Transmembrane helix</keyword>
<protein>
    <submittedName>
        <fullName evidence="9">Sugar transferase</fullName>
    </submittedName>
</protein>
<evidence type="ECO:0000256" key="4">
    <source>
        <dbReference type="ARBA" id="ARBA00022692"/>
    </source>
</evidence>
<keyword evidence="10" id="KW-1185">Reference proteome</keyword>
<evidence type="ECO:0000256" key="1">
    <source>
        <dbReference type="ARBA" id="ARBA00004141"/>
    </source>
</evidence>
<evidence type="ECO:0000259" key="8">
    <source>
        <dbReference type="Pfam" id="PF02397"/>
    </source>
</evidence>
<evidence type="ECO:0000256" key="2">
    <source>
        <dbReference type="ARBA" id="ARBA00006464"/>
    </source>
</evidence>
<evidence type="ECO:0000256" key="3">
    <source>
        <dbReference type="ARBA" id="ARBA00022679"/>
    </source>
</evidence>
<feature type="transmembrane region" description="Helical" evidence="7">
    <location>
        <begin position="69"/>
        <end position="88"/>
    </location>
</feature>
<comment type="subcellular location">
    <subcellularLocation>
        <location evidence="1">Membrane</location>
        <topology evidence="1">Multi-pass membrane protein</topology>
    </subcellularLocation>
</comment>
<reference evidence="9" key="1">
    <citation type="submission" date="2020-11" db="EMBL/GenBank/DDBJ databases">
        <title>Nocardia NEAU-351.nov., a novel actinomycete isolated from the cow dung.</title>
        <authorList>
            <person name="Zhang X."/>
        </authorList>
    </citation>
    <scope>NUCLEOTIDE SEQUENCE</scope>
    <source>
        <strain evidence="9">NEAU-351</strain>
    </source>
</reference>
<accession>A0A931I612</accession>
<feature type="transmembrane region" description="Helical" evidence="7">
    <location>
        <begin position="308"/>
        <end position="333"/>
    </location>
</feature>
<dbReference type="RefSeq" id="WP_196147108.1">
    <property type="nucleotide sequence ID" value="NZ_JADMLG010000001.1"/>
</dbReference>
<keyword evidence="6 7" id="KW-0472">Membrane</keyword>
<comment type="caution">
    <text evidence="9">The sequence shown here is derived from an EMBL/GenBank/DDBJ whole genome shotgun (WGS) entry which is preliminary data.</text>
</comment>
<dbReference type="NCBIfam" id="TIGR03025">
    <property type="entry name" value="EPS_sugtrans"/>
    <property type="match status" value="1"/>
</dbReference>
<dbReference type="PANTHER" id="PTHR30576">
    <property type="entry name" value="COLANIC BIOSYNTHESIS UDP-GLUCOSE LIPID CARRIER TRANSFERASE"/>
    <property type="match status" value="1"/>
</dbReference>
<evidence type="ECO:0000256" key="6">
    <source>
        <dbReference type="ARBA" id="ARBA00023136"/>
    </source>
</evidence>
<gene>
    <name evidence="9" type="ORF">IT779_00365</name>
</gene>
<feature type="transmembrane region" description="Helical" evidence="7">
    <location>
        <begin position="109"/>
        <end position="129"/>
    </location>
</feature>
<dbReference type="GO" id="GO:0016020">
    <property type="term" value="C:membrane"/>
    <property type="evidence" value="ECO:0007669"/>
    <property type="project" value="UniProtKB-SubCell"/>
</dbReference>
<feature type="transmembrane region" description="Helical" evidence="7">
    <location>
        <begin position="35"/>
        <end position="57"/>
    </location>
</feature>
<dbReference type="Pfam" id="PF02397">
    <property type="entry name" value="Bac_transf"/>
    <property type="match status" value="1"/>
</dbReference>
<feature type="transmembrane region" description="Helical" evidence="7">
    <location>
        <begin position="135"/>
        <end position="154"/>
    </location>
</feature>
<dbReference type="InterPro" id="IPR003362">
    <property type="entry name" value="Bact_transf"/>
</dbReference>
<dbReference type="Proteomes" id="UP000655751">
    <property type="component" value="Unassembled WGS sequence"/>
</dbReference>
<name>A0A931I612_9NOCA</name>
<sequence>MVIELGAAGGAVDLRLRDAHPGAREDWRAGYVRRLVVTDIAVVSAAVAFAQLFSFDLSASRPLAWDPRLGPAATAFSFGIVAAWSILLGWNDSRATRSVGTGSGEYRRLLSATLHLFGIVAIVSLVLDIEATHDFLSLSLPLGLGGLTLTRTLWRGHAGRHRALGRYRHSVLVVGGPAAARAIAAAFSRDHLHGYHVVGVCTTTGPEPGQTITVGGRVIPIAGDDRSVVRAARSTGADTVVVMATDRLGPRDIRKLAWDLEVIGAELIVAPGVMDISGTRMSGRLLAGMPMVHIEKPRYDRALSLGKAVFDVCFAAVAVTLIAPALLIIATAVKLTSNGPVFYLSERIGMDGKPFRMIKFRSMYVHADRHVGSLIASNGGNPLFFKMKNDPRVTPVGRILRKYSLDELPQFFNVLRRDMSVVGPRPQVRREVHSYDGITRRRLLVRPGITGLWQVSGRSDLAPEESVELDISYVENWSMLLDLRIIVKTLRAVAEGEGAY</sequence>
<dbReference type="AlphaFoldDB" id="A0A931I612"/>
<proteinExistence type="inferred from homology"/>
<dbReference type="GO" id="GO:0016780">
    <property type="term" value="F:phosphotransferase activity, for other substituted phosphate groups"/>
    <property type="evidence" value="ECO:0007669"/>
    <property type="project" value="TreeGrafter"/>
</dbReference>
<dbReference type="InterPro" id="IPR017475">
    <property type="entry name" value="EPS_sugar_tfrase"/>
</dbReference>
<evidence type="ECO:0000256" key="5">
    <source>
        <dbReference type="ARBA" id="ARBA00022989"/>
    </source>
</evidence>
<evidence type="ECO:0000313" key="9">
    <source>
        <dbReference type="EMBL" id="MBH0774736.1"/>
    </source>
</evidence>
<keyword evidence="3 9" id="KW-0808">Transferase</keyword>
<feature type="domain" description="Bacterial sugar transferase" evidence="8">
    <location>
        <begin position="307"/>
        <end position="493"/>
    </location>
</feature>